<reference evidence="3 4" key="1">
    <citation type="submission" date="2020-03" db="EMBL/GenBank/DDBJ databases">
        <authorList>
            <consortium name="Genoscope - CEA"/>
            <person name="William W."/>
        </authorList>
    </citation>
    <scope>NUCLEOTIDE SEQUENCE [LARGE SCALE GENOMIC DNA]</scope>
    <source>
        <strain evidence="4">DSM 16959</strain>
    </source>
</reference>
<evidence type="ECO:0000313" key="3">
    <source>
        <dbReference type="EMBL" id="CAB1369867.1"/>
    </source>
</evidence>
<protein>
    <submittedName>
        <fullName evidence="3">Uncharacterized protein</fullName>
    </submittedName>
</protein>
<dbReference type="PANTHER" id="PTHR30273">
    <property type="entry name" value="PERIPLASMIC SIGNAL SENSOR AND SIGMA FACTOR ACTIVATOR FECR-RELATED"/>
    <property type="match status" value="1"/>
</dbReference>
<dbReference type="Proteomes" id="UP000515733">
    <property type="component" value="Chromosome"/>
</dbReference>
<evidence type="ECO:0000259" key="1">
    <source>
        <dbReference type="Pfam" id="PF04773"/>
    </source>
</evidence>
<dbReference type="InterPro" id="IPR032623">
    <property type="entry name" value="FecR_N"/>
</dbReference>
<dbReference type="Pfam" id="PF16220">
    <property type="entry name" value="DUF4880"/>
    <property type="match status" value="1"/>
</dbReference>
<feature type="domain" description="FecR protein" evidence="1">
    <location>
        <begin position="170"/>
        <end position="261"/>
    </location>
</feature>
<sequence length="389" mass="43419">MSCMPYGSVTRVWVWTAKCKMNVIKDNFGNKTSPGINGKAQECFLALQDEDLSYEECQTWISWLDENPDHQVAYDKVAVLWETLGRIDPKSLRLDIEVEDSEVKAAQFSKVLSLDPVRRTTLTDVIRLLNLRAARRYVPVSFAVIVLFVMGIFHFNSGGLEGLTHQGEVFETKVAATRALALSDGTTVRLAGDTRIETDYSSKERRVNIVRGKAFFEVSKNADRPFIVHAASGEAKALGTKFEVNIMSQFIAVTVEEGLVQVLGTREIVDTASAGSLHKTIIGKGERVSYSKEGRLRLVEKVNLDNVLAWRNGSLVLNRQSLAEVIEEVNRYSLKQIQYRPDEIAGMTISGTIHLSQIDDWLKGLEKGYPLKVDAVSPNMVLITRQVLP</sequence>
<evidence type="ECO:0000259" key="2">
    <source>
        <dbReference type="Pfam" id="PF16220"/>
    </source>
</evidence>
<dbReference type="KEGG" id="doe:DENOEST_2702"/>
<proteinExistence type="predicted"/>
<dbReference type="InterPro" id="IPR006860">
    <property type="entry name" value="FecR"/>
</dbReference>
<name>A0A6S6XVB1_9PROT</name>
<accession>A0A6S6XVB1</accession>
<dbReference type="PANTHER" id="PTHR30273:SF2">
    <property type="entry name" value="PROTEIN FECR"/>
    <property type="match status" value="1"/>
</dbReference>
<dbReference type="InterPro" id="IPR012373">
    <property type="entry name" value="Ferrdict_sens_TM"/>
</dbReference>
<organism evidence="3 4">
    <name type="scientific">Denitratisoma oestradiolicum</name>
    <dbReference type="NCBI Taxonomy" id="311182"/>
    <lineage>
        <taxon>Bacteria</taxon>
        <taxon>Pseudomonadati</taxon>
        <taxon>Pseudomonadota</taxon>
        <taxon>Betaproteobacteria</taxon>
        <taxon>Nitrosomonadales</taxon>
        <taxon>Sterolibacteriaceae</taxon>
        <taxon>Denitratisoma</taxon>
    </lineage>
</organism>
<evidence type="ECO:0000313" key="4">
    <source>
        <dbReference type="Proteomes" id="UP000515733"/>
    </source>
</evidence>
<dbReference type="AlphaFoldDB" id="A0A6S6XVB1"/>
<dbReference type="Pfam" id="PF04773">
    <property type="entry name" value="FecR"/>
    <property type="match status" value="1"/>
</dbReference>
<feature type="domain" description="FecR N-terminal" evidence="2">
    <location>
        <begin position="44"/>
        <end position="78"/>
    </location>
</feature>
<dbReference type="Gene3D" id="3.55.50.30">
    <property type="match status" value="1"/>
</dbReference>
<dbReference type="Gene3D" id="2.60.120.1440">
    <property type="match status" value="1"/>
</dbReference>
<dbReference type="GO" id="GO:0016989">
    <property type="term" value="F:sigma factor antagonist activity"/>
    <property type="evidence" value="ECO:0007669"/>
    <property type="project" value="TreeGrafter"/>
</dbReference>
<gene>
    <name evidence="3" type="ORF">DENOEST_2702</name>
</gene>
<dbReference type="OrthoDB" id="1100567at2"/>
<keyword evidence="4" id="KW-1185">Reference proteome</keyword>
<dbReference type="EMBL" id="LR778301">
    <property type="protein sequence ID" value="CAB1369867.1"/>
    <property type="molecule type" value="Genomic_DNA"/>
</dbReference>